<feature type="region of interest" description="Disordered" evidence="1">
    <location>
        <begin position="396"/>
        <end position="420"/>
    </location>
</feature>
<name>A0AAD7GST6_MYCRO</name>
<dbReference type="Gene3D" id="1.20.1280.50">
    <property type="match status" value="1"/>
</dbReference>
<evidence type="ECO:0000313" key="3">
    <source>
        <dbReference type="EMBL" id="KAJ7704520.1"/>
    </source>
</evidence>
<dbReference type="Proteomes" id="UP001221757">
    <property type="component" value="Unassembled WGS sequence"/>
</dbReference>
<feature type="compositionally biased region" description="Low complexity" evidence="1">
    <location>
        <begin position="12"/>
        <end position="23"/>
    </location>
</feature>
<reference evidence="3" key="1">
    <citation type="submission" date="2023-03" db="EMBL/GenBank/DDBJ databases">
        <title>Massive genome expansion in bonnet fungi (Mycena s.s.) driven by repeated elements and novel gene families across ecological guilds.</title>
        <authorList>
            <consortium name="Lawrence Berkeley National Laboratory"/>
            <person name="Harder C.B."/>
            <person name="Miyauchi S."/>
            <person name="Viragh M."/>
            <person name="Kuo A."/>
            <person name="Thoen E."/>
            <person name="Andreopoulos B."/>
            <person name="Lu D."/>
            <person name="Skrede I."/>
            <person name="Drula E."/>
            <person name="Henrissat B."/>
            <person name="Morin E."/>
            <person name="Kohler A."/>
            <person name="Barry K."/>
            <person name="LaButti K."/>
            <person name="Morin E."/>
            <person name="Salamov A."/>
            <person name="Lipzen A."/>
            <person name="Mereny Z."/>
            <person name="Hegedus B."/>
            <person name="Baldrian P."/>
            <person name="Stursova M."/>
            <person name="Weitz H."/>
            <person name="Taylor A."/>
            <person name="Grigoriev I.V."/>
            <person name="Nagy L.G."/>
            <person name="Martin F."/>
            <person name="Kauserud H."/>
        </authorList>
    </citation>
    <scope>NUCLEOTIDE SEQUENCE</scope>
    <source>
        <strain evidence="3">CBHHK067</strain>
    </source>
</reference>
<dbReference type="InterPro" id="IPR001810">
    <property type="entry name" value="F-box_dom"/>
</dbReference>
<accession>A0AAD7GST6</accession>
<keyword evidence="4" id="KW-1185">Reference proteome</keyword>
<evidence type="ECO:0000259" key="2">
    <source>
        <dbReference type="Pfam" id="PF12937"/>
    </source>
</evidence>
<dbReference type="InterPro" id="IPR036047">
    <property type="entry name" value="F-box-like_dom_sf"/>
</dbReference>
<feature type="region of interest" description="Disordered" evidence="1">
    <location>
        <begin position="1"/>
        <end position="24"/>
    </location>
</feature>
<gene>
    <name evidence="3" type="ORF">B0H17DRAFT_13181</name>
</gene>
<dbReference type="EMBL" id="JARKIE010000010">
    <property type="protein sequence ID" value="KAJ7704520.1"/>
    <property type="molecule type" value="Genomic_DNA"/>
</dbReference>
<feature type="compositionally biased region" description="Acidic residues" evidence="1">
    <location>
        <begin position="399"/>
        <end position="420"/>
    </location>
</feature>
<protein>
    <recommendedName>
        <fullName evidence="2">F-box domain-containing protein</fullName>
    </recommendedName>
</protein>
<evidence type="ECO:0000256" key="1">
    <source>
        <dbReference type="SAM" id="MobiDB-lite"/>
    </source>
</evidence>
<comment type="caution">
    <text evidence="3">The sequence shown here is derived from an EMBL/GenBank/DDBJ whole genome shotgun (WGS) entry which is preliminary data.</text>
</comment>
<feature type="domain" description="F-box" evidence="2">
    <location>
        <begin position="67"/>
        <end position="121"/>
    </location>
</feature>
<proteinExistence type="predicted"/>
<dbReference type="Pfam" id="PF12937">
    <property type="entry name" value="F-box-like"/>
    <property type="match status" value="1"/>
</dbReference>
<dbReference type="SUPFAM" id="SSF81383">
    <property type="entry name" value="F-box domain"/>
    <property type="match status" value="1"/>
</dbReference>
<dbReference type="AlphaFoldDB" id="A0AAD7GST6"/>
<organism evidence="3 4">
    <name type="scientific">Mycena rosella</name>
    <name type="common">Pink bonnet</name>
    <name type="synonym">Agaricus rosellus</name>
    <dbReference type="NCBI Taxonomy" id="1033263"/>
    <lineage>
        <taxon>Eukaryota</taxon>
        <taxon>Fungi</taxon>
        <taxon>Dikarya</taxon>
        <taxon>Basidiomycota</taxon>
        <taxon>Agaricomycotina</taxon>
        <taxon>Agaricomycetes</taxon>
        <taxon>Agaricomycetidae</taxon>
        <taxon>Agaricales</taxon>
        <taxon>Marasmiineae</taxon>
        <taxon>Mycenaceae</taxon>
        <taxon>Mycena</taxon>
    </lineage>
</organism>
<evidence type="ECO:0000313" key="4">
    <source>
        <dbReference type="Proteomes" id="UP001221757"/>
    </source>
</evidence>
<sequence>MTPRTENESDPSTTGATEATASERVADRARVEGLEAQILELQHTLGALQQEKDLVQGRLNAYRYPVLTLPTEIVSEIFVHFLPVYPHRSSLLGPSSPALLAQICRKWRDIALSTPALWRAVKVFLNKKRRLEQQLCLLERFLERSGSCRLSIELRFRRSNEDPATRELPFLQTLARHCARWEHLTLHTFWTSSLSSIEGPLPLLRCFQIGVYSHAQNSSTSAFFMAPLLSRVHMRSYRDSFFSILPWSQLTVLTVEWIAGHQFMDVLSCAVNLVFCQFGFYDLGIEQQPRDVALPSLETLMLSESLPSNPRLRGLELLTLPALRRLQVAEPFLQPDPTATLVSLVSRSQCNLQELCISNSHLPRDMYRTALPSVASVIFEGKLDLGDLDDMLFRKWDDGSGDSDSETDSEGDEESSNESD</sequence>